<dbReference type="InterPro" id="IPR041740">
    <property type="entry name" value="AKii-LysC-BS"/>
</dbReference>
<keyword evidence="9" id="KW-0677">Repeat</keyword>
<dbReference type="Pfam" id="PF01842">
    <property type="entry name" value="ACT"/>
    <property type="match status" value="1"/>
</dbReference>
<dbReference type="InterPro" id="IPR045865">
    <property type="entry name" value="ACT-like_dom_sf"/>
</dbReference>
<proteinExistence type="inferred from homology"/>
<evidence type="ECO:0000256" key="13">
    <source>
        <dbReference type="ARBA" id="ARBA00022915"/>
    </source>
</evidence>
<keyword evidence="7 17" id="KW-0028">Amino-acid biosynthesis</keyword>
<comment type="similarity">
    <text evidence="5">Belongs to the aspartokinase family.</text>
</comment>
<keyword evidence="8 19" id="KW-0808">Transferase</keyword>
<dbReference type="NCBIfam" id="TIGR00656">
    <property type="entry name" value="asp_kin_monofn"/>
    <property type="match status" value="1"/>
</dbReference>
<evidence type="ECO:0000256" key="8">
    <source>
        <dbReference type="ARBA" id="ARBA00022679"/>
    </source>
</evidence>
<dbReference type="SUPFAM" id="SSF53633">
    <property type="entry name" value="Carbamate kinase-like"/>
    <property type="match status" value="1"/>
</dbReference>
<dbReference type="GO" id="GO:0009090">
    <property type="term" value="P:homoserine biosynthetic process"/>
    <property type="evidence" value="ECO:0007669"/>
    <property type="project" value="TreeGrafter"/>
</dbReference>
<dbReference type="PROSITE" id="PS00324">
    <property type="entry name" value="ASPARTOKINASE"/>
    <property type="match status" value="1"/>
</dbReference>
<evidence type="ECO:0000256" key="4">
    <source>
        <dbReference type="ARBA" id="ARBA00005139"/>
    </source>
</evidence>
<organism evidence="19 20">
    <name type="scientific">Gloeomargarita lithophora Alchichica-D10</name>
    <dbReference type="NCBI Taxonomy" id="1188229"/>
    <lineage>
        <taxon>Bacteria</taxon>
        <taxon>Bacillati</taxon>
        <taxon>Cyanobacteriota</taxon>
        <taxon>Cyanophyceae</taxon>
        <taxon>Gloeomargaritales</taxon>
        <taxon>Gloeomargaritaceae</taxon>
        <taxon>Gloeomargarita</taxon>
    </lineage>
</organism>
<evidence type="ECO:0000256" key="1">
    <source>
        <dbReference type="ARBA" id="ARBA00003121"/>
    </source>
</evidence>
<evidence type="ECO:0000256" key="9">
    <source>
        <dbReference type="ARBA" id="ARBA00022737"/>
    </source>
</evidence>
<dbReference type="NCBIfam" id="TIGR00657">
    <property type="entry name" value="asp_kinases"/>
    <property type="match status" value="1"/>
</dbReference>
<evidence type="ECO:0000256" key="7">
    <source>
        <dbReference type="ARBA" id="ARBA00022605"/>
    </source>
</evidence>
<keyword evidence="10" id="KW-0547">Nucleotide-binding</keyword>
<comment type="pathway">
    <text evidence="3 17">Amino-acid biosynthesis; L-methionine biosynthesis via de novo pathway; L-homoserine from L-aspartate: step 1/3.</text>
</comment>
<evidence type="ECO:0000256" key="6">
    <source>
        <dbReference type="ARBA" id="ARBA00013059"/>
    </source>
</evidence>
<dbReference type="OrthoDB" id="9799110at2"/>
<dbReference type="RefSeq" id="WP_071455036.1">
    <property type="nucleotide sequence ID" value="NZ_CP017675.1"/>
</dbReference>
<dbReference type="STRING" id="1188229.GlitD10_2289"/>
<evidence type="ECO:0000256" key="15">
    <source>
        <dbReference type="ARBA" id="ARBA00047872"/>
    </source>
</evidence>
<evidence type="ECO:0000256" key="14">
    <source>
        <dbReference type="ARBA" id="ARBA00023154"/>
    </source>
</evidence>
<dbReference type="AlphaFoldDB" id="A0A1J0AFC0"/>
<comment type="pathway">
    <text evidence="4 17">Amino-acid biosynthesis; L-threonine biosynthesis; L-threonine from L-aspartate: step 1/5.</text>
</comment>
<evidence type="ECO:0000256" key="11">
    <source>
        <dbReference type="ARBA" id="ARBA00022777"/>
    </source>
</evidence>
<dbReference type="Proteomes" id="UP000180235">
    <property type="component" value="Chromosome"/>
</dbReference>
<comment type="catalytic activity">
    <reaction evidence="15">
        <text>L-aspartate + ATP = 4-phospho-L-aspartate + ADP</text>
        <dbReference type="Rhea" id="RHEA:23776"/>
        <dbReference type="ChEBI" id="CHEBI:29991"/>
        <dbReference type="ChEBI" id="CHEBI:30616"/>
        <dbReference type="ChEBI" id="CHEBI:57535"/>
        <dbReference type="ChEBI" id="CHEBI:456216"/>
        <dbReference type="EC" id="2.7.2.4"/>
    </reaction>
</comment>
<dbReference type="UniPathway" id="UPA00051">
    <property type="reaction ID" value="UER00462"/>
</dbReference>
<keyword evidence="11 19" id="KW-0418">Kinase</keyword>
<keyword evidence="20" id="KW-1185">Reference proteome</keyword>
<dbReference type="InterPro" id="IPR001048">
    <property type="entry name" value="Asp/Glu/Uridylate_kinase"/>
</dbReference>
<name>A0A1J0AFC0_9CYAN</name>
<dbReference type="InterPro" id="IPR002912">
    <property type="entry name" value="ACT_dom"/>
</dbReference>
<evidence type="ECO:0000256" key="12">
    <source>
        <dbReference type="ARBA" id="ARBA00022840"/>
    </source>
</evidence>
<protein>
    <recommendedName>
        <fullName evidence="6">aspartate kinase</fullName>
        <ecNumber evidence="6">2.7.2.4</ecNumber>
    </recommendedName>
</protein>
<dbReference type="Pfam" id="PF00696">
    <property type="entry name" value="AA_kinase"/>
    <property type="match status" value="1"/>
</dbReference>
<dbReference type="NCBIfam" id="NF005155">
    <property type="entry name" value="PRK06635.1-4"/>
    <property type="match status" value="1"/>
</dbReference>
<comment type="function">
    <text evidence="1">Catalyzes the phosphorylation of the beta-carboxyl group of aspartic acid with ATP to yield 4-phospho-L-aspartate, which is involved in the branched biosynthetic pathway leading to the biosynthesis of amino acids threonine, isoleucine and methionine.</text>
</comment>
<dbReference type="InterPro" id="IPR005260">
    <property type="entry name" value="Asp_kin_monofn"/>
</dbReference>
<dbReference type="FunFam" id="3.40.1160.10:FF:000002">
    <property type="entry name" value="Aspartokinase"/>
    <property type="match status" value="1"/>
</dbReference>
<dbReference type="FunFam" id="3.30.2130.10:FF:000001">
    <property type="entry name" value="Bifunctional aspartokinase/homoserine dehydrogenase"/>
    <property type="match status" value="2"/>
</dbReference>
<dbReference type="SUPFAM" id="SSF55021">
    <property type="entry name" value="ACT-like"/>
    <property type="match status" value="4"/>
</dbReference>
<reference evidence="19 20" key="1">
    <citation type="submission" date="2016-10" db="EMBL/GenBank/DDBJ databases">
        <title>Description of Gloeomargarita lithophora gen. nov., sp. nov., a thylakoid-bearing basal-branching cyanobacterium with intracellular carbonates, and proposal for Gloeomargaritales ord. nov.</title>
        <authorList>
            <person name="Moreira D."/>
            <person name="Tavera R."/>
            <person name="Benzerara K."/>
            <person name="Skouri-Panet F."/>
            <person name="Couradeau E."/>
            <person name="Gerard E."/>
            <person name="Loussert C."/>
            <person name="Novelo E."/>
            <person name="Zivanovic Y."/>
            <person name="Lopez-Garcia P."/>
        </authorList>
    </citation>
    <scope>NUCLEOTIDE SEQUENCE [LARGE SCALE GENOMIC DNA]</scope>
    <source>
        <strain evidence="19 20">D10</strain>
    </source>
</reference>
<dbReference type="GO" id="GO:0009088">
    <property type="term" value="P:threonine biosynthetic process"/>
    <property type="evidence" value="ECO:0007669"/>
    <property type="project" value="UniProtKB-UniPathway"/>
</dbReference>
<dbReference type="GO" id="GO:0005829">
    <property type="term" value="C:cytosol"/>
    <property type="evidence" value="ECO:0007669"/>
    <property type="project" value="TreeGrafter"/>
</dbReference>
<dbReference type="NCBIfam" id="NF005656">
    <property type="entry name" value="PRK07431.1"/>
    <property type="match status" value="1"/>
</dbReference>
<evidence type="ECO:0000256" key="3">
    <source>
        <dbReference type="ARBA" id="ARBA00004986"/>
    </source>
</evidence>
<dbReference type="Gene3D" id="3.40.1160.10">
    <property type="entry name" value="Acetylglutamate kinase-like"/>
    <property type="match status" value="1"/>
</dbReference>
<evidence type="ECO:0000256" key="10">
    <source>
        <dbReference type="ARBA" id="ARBA00022741"/>
    </source>
</evidence>
<evidence type="ECO:0000256" key="17">
    <source>
        <dbReference type="RuleBase" id="RU004249"/>
    </source>
</evidence>
<sequence>MGLIVQKYGGTSVATVERIQAVAQRIVATVEQGHGVVVVVSAMGRTTDELLGLAKAVTPDPPARELDMLLATGEQVSIAVVALALCALGQPAISLTGTQIGVITEADHGRARILHIPTDRILQELELGKVVVVAGFQGISSSRTLEITTLGRGGSDTSAVAVAAALGADACEIYTDVPGILTTDPRVVPEAQVLTQVTCEEMLELASLGAKVLHPRAVEIARNFGVPVVVRSSWTAEPGTRLLTPQRRTVPNRDLEVSRLVDGVELDDQQAKLALCNVPDRPGMAAELFGALAQAGVNVDLIIQSIQAGATNDIAFTVQRTAVEKTERLVRDLIPAWGEAVTCAVSSDMAKVSIVGAGMVGRPGVAATMFSALGEAGINIDLISTSEIKVSCLVDLTQATQAVRVLSSSFKVPVLPTPPETGGMMPVRGAALDDQQARLAIQRVPDRPGAAAGLFLALAQARVSVDMIIQSERVTWVQERPTRDIAFTIHQDDVELARHALDTALAKLACGTLTIDREIAKVSVVGSGMVRQAGVAARMFASLGQAGINIYMIATSEIKISCLVPRMVGKQALKRIHQGFALDQL</sequence>
<dbReference type="EMBL" id="CP017675">
    <property type="protein sequence ID" value="APB34621.1"/>
    <property type="molecule type" value="Genomic_DNA"/>
</dbReference>
<dbReference type="NCBIfam" id="NF005154">
    <property type="entry name" value="PRK06635.1-2"/>
    <property type="match status" value="1"/>
</dbReference>
<dbReference type="GO" id="GO:0004072">
    <property type="term" value="F:aspartate kinase activity"/>
    <property type="evidence" value="ECO:0007669"/>
    <property type="project" value="UniProtKB-EC"/>
</dbReference>
<dbReference type="GO" id="GO:0005524">
    <property type="term" value="F:ATP binding"/>
    <property type="evidence" value="ECO:0007669"/>
    <property type="project" value="UniProtKB-KW"/>
</dbReference>
<evidence type="ECO:0000313" key="19">
    <source>
        <dbReference type="EMBL" id="APB34621.1"/>
    </source>
</evidence>
<dbReference type="UniPathway" id="UPA00050">
    <property type="reaction ID" value="UER00461"/>
</dbReference>
<gene>
    <name evidence="19" type="primary">lysC</name>
    <name evidence="19" type="ORF">GlitD10_2289</name>
</gene>
<dbReference type="Pfam" id="PF22468">
    <property type="entry name" value="ACT_9"/>
    <property type="match status" value="3"/>
</dbReference>
<dbReference type="CDD" id="cd04261">
    <property type="entry name" value="AAK_AKii-LysC-BS"/>
    <property type="match status" value="1"/>
</dbReference>
<dbReference type="GO" id="GO:0009089">
    <property type="term" value="P:lysine biosynthetic process via diaminopimelate"/>
    <property type="evidence" value="ECO:0007669"/>
    <property type="project" value="UniProtKB-UniPathway"/>
</dbReference>
<keyword evidence="13" id="KW-0220">Diaminopimelate biosynthesis</keyword>
<dbReference type="InterPro" id="IPR018042">
    <property type="entry name" value="Aspartate_kinase_CS"/>
</dbReference>
<evidence type="ECO:0000256" key="2">
    <source>
        <dbReference type="ARBA" id="ARBA00004766"/>
    </source>
</evidence>
<feature type="domain" description="ACT" evidence="18">
    <location>
        <begin position="439"/>
        <end position="517"/>
    </location>
</feature>
<comment type="subunit">
    <text evidence="16">Tetramer consisting of 2 isoforms Alpha (catalytic and regulation) and of a homodimer of 2 isoforms Beta (regulation).</text>
</comment>
<dbReference type="InterPro" id="IPR001341">
    <property type="entry name" value="Asp_kinase"/>
</dbReference>
<dbReference type="Gene3D" id="3.30.2130.10">
    <property type="entry name" value="VC0802-like"/>
    <property type="match status" value="2"/>
</dbReference>
<dbReference type="CDD" id="cd04913">
    <property type="entry name" value="ACT_AKii-LysC-BS-like_1"/>
    <property type="match status" value="1"/>
</dbReference>
<keyword evidence="12" id="KW-0067">ATP-binding</keyword>
<feature type="domain" description="ACT" evidence="18">
    <location>
        <begin position="273"/>
        <end position="357"/>
    </location>
</feature>
<evidence type="ECO:0000259" key="18">
    <source>
        <dbReference type="PROSITE" id="PS51671"/>
    </source>
</evidence>
<keyword evidence="14" id="KW-0457">Lysine biosynthesis</keyword>
<dbReference type="InterPro" id="IPR036393">
    <property type="entry name" value="AceGlu_kinase-like_sf"/>
</dbReference>
<dbReference type="CDD" id="cd04923">
    <property type="entry name" value="ACT_AK-LysC-DapG-like_2"/>
    <property type="match status" value="2"/>
</dbReference>
<accession>A0A1J0AFC0</accession>
<dbReference type="PANTHER" id="PTHR21499">
    <property type="entry name" value="ASPARTATE KINASE"/>
    <property type="match status" value="1"/>
</dbReference>
<dbReference type="PANTHER" id="PTHR21499:SF3">
    <property type="entry name" value="ASPARTOKINASE"/>
    <property type="match status" value="1"/>
</dbReference>
<comment type="pathway">
    <text evidence="2 17">Amino-acid biosynthesis; L-lysine biosynthesis via DAP pathway; (S)-tetrahydrodipicolinate from L-aspartate: step 1/4.</text>
</comment>
<dbReference type="InterPro" id="IPR054352">
    <property type="entry name" value="ACT_Aspartokinase"/>
</dbReference>
<dbReference type="GO" id="GO:0019877">
    <property type="term" value="P:diaminopimelate biosynthetic process"/>
    <property type="evidence" value="ECO:0007669"/>
    <property type="project" value="UniProtKB-KW"/>
</dbReference>
<evidence type="ECO:0000256" key="5">
    <source>
        <dbReference type="ARBA" id="ARBA00010122"/>
    </source>
</evidence>
<dbReference type="EC" id="2.7.2.4" evidence="6"/>
<dbReference type="UniPathway" id="UPA00034">
    <property type="reaction ID" value="UER00015"/>
</dbReference>
<dbReference type="PROSITE" id="PS51671">
    <property type="entry name" value="ACT"/>
    <property type="match status" value="2"/>
</dbReference>
<evidence type="ECO:0000313" key="20">
    <source>
        <dbReference type="Proteomes" id="UP000180235"/>
    </source>
</evidence>
<evidence type="ECO:0000256" key="16">
    <source>
        <dbReference type="ARBA" id="ARBA00063835"/>
    </source>
</evidence>
<dbReference type="KEGG" id="glt:GlitD10_2289"/>